<dbReference type="GO" id="GO:0016491">
    <property type="term" value="F:oxidoreductase activity"/>
    <property type="evidence" value="ECO:0007669"/>
    <property type="project" value="InterPro"/>
</dbReference>
<dbReference type="PANTHER" id="PTHR10742:SF410">
    <property type="entry name" value="LYSINE-SPECIFIC HISTONE DEMETHYLASE 2"/>
    <property type="match status" value="1"/>
</dbReference>
<dbReference type="InterPro" id="IPR006311">
    <property type="entry name" value="TAT_signal"/>
</dbReference>
<dbReference type="PROSITE" id="PS51318">
    <property type="entry name" value="TAT"/>
    <property type="match status" value="1"/>
</dbReference>
<feature type="domain" description="Amine oxidase" evidence="1">
    <location>
        <begin position="42"/>
        <end position="438"/>
    </location>
</feature>
<dbReference type="InterPro" id="IPR050281">
    <property type="entry name" value="Flavin_monoamine_oxidase"/>
</dbReference>
<dbReference type="SUPFAM" id="SSF51905">
    <property type="entry name" value="FAD/NAD(P)-binding domain"/>
    <property type="match status" value="1"/>
</dbReference>
<dbReference type="SUPFAM" id="SSF54373">
    <property type="entry name" value="FAD-linked reductases, C-terminal domain"/>
    <property type="match status" value="1"/>
</dbReference>
<evidence type="ECO:0000313" key="2">
    <source>
        <dbReference type="EMBL" id="VAW11178.1"/>
    </source>
</evidence>
<dbReference type="PANTHER" id="PTHR10742">
    <property type="entry name" value="FLAVIN MONOAMINE OXIDASE"/>
    <property type="match status" value="1"/>
</dbReference>
<sequence length="444" mass="46721">MAGYPTRRRVLAGLAATLAAPAVARANTPTDTDVVIVGAGAAGLAAARTFTRFKVPFVCLEARERIGGRAYTDDGIFGAPVDFGCAELHHARFNPWVKYAEKSGFAVGPLPPSEANAIYDGDSQVDDATSARIEAEFGRHKSALVTACRQGRDISAATAFAGMPVGRWTRSMRNWLGPIATGQDVDRISTVDWCSGVAGQDWFAPAGFGAIIAHYGRAVPVTLNAPVSSIKWGPAHVDVISSKGRLRARLALITVPVGVLTAEAIAFAPALPEWKRAALGGMDMSHYLRVLLKLDVTALDQPFGSWVTARMDGGEGFSFWVDPGGHGVTHAIAGGRFAAELELAGDDVSADLAMGALAAMFGSKIRRGLTDSFATVWSQDPFSRGAWAAAKPGYAAARKLLSKPVGERLYFAGEADHAEFWGTAGGAAIAGSIVAKRIVDKLRV</sequence>
<organism evidence="2">
    <name type="scientific">hydrothermal vent metagenome</name>
    <dbReference type="NCBI Taxonomy" id="652676"/>
    <lineage>
        <taxon>unclassified sequences</taxon>
        <taxon>metagenomes</taxon>
        <taxon>ecological metagenomes</taxon>
    </lineage>
</organism>
<evidence type="ECO:0000259" key="1">
    <source>
        <dbReference type="Pfam" id="PF01593"/>
    </source>
</evidence>
<dbReference type="Pfam" id="PF01593">
    <property type="entry name" value="Amino_oxidase"/>
    <property type="match status" value="1"/>
</dbReference>
<reference evidence="2" key="1">
    <citation type="submission" date="2018-06" db="EMBL/GenBank/DDBJ databases">
        <authorList>
            <person name="Zhirakovskaya E."/>
        </authorList>
    </citation>
    <scope>NUCLEOTIDE SEQUENCE</scope>
</reference>
<dbReference type="AlphaFoldDB" id="A0A3B0SZX4"/>
<accession>A0A3B0SZX4</accession>
<dbReference type="InterPro" id="IPR036188">
    <property type="entry name" value="FAD/NAD-bd_sf"/>
</dbReference>
<gene>
    <name evidence="2" type="ORF">MNBD_ALPHA09-928</name>
</gene>
<dbReference type="InterPro" id="IPR002937">
    <property type="entry name" value="Amino_oxidase"/>
</dbReference>
<dbReference type="Gene3D" id="3.50.50.60">
    <property type="entry name" value="FAD/NAD(P)-binding domain"/>
    <property type="match status" value="1"/>
</dbReference>
<name>A0A3B0SZX4_9ZZZZ</name>
<protein>
    <recommendedName>
        <fullName evidence="1">Amine oxidase domain-containing protein</fullName>
    </recommendedName>
</protein>
<dbReference type="EMBL" id="UOEM01000029">
    <property type="protein sequence ID" value="VAW11178.1"/>
    <property type="molecule type" value="Genomic_DNA"/>
</dbReference>
<proteinExistence type="predicted"/>